<evidence type="ECO:0000256" key="1">
    <source>
        <dbReference type="ARBA" id="ARBA00000085"/>
    </source>
</evidence>
<protein>
    <recommendedName>
        <fullName evidence="3">histidine kinase</fullName>
        <ecNumber evidence="3">2.7.13.3</ecNumber>
    </recommendedName>
</protein>
<dbReference type="EMBL" id="BAABLO010000001">
    <property type="protein sequence ID" value="GAA4710476.1"/>
    <property type="molecule type" value="Genomic_DNA"/>
</dbReference>
<dbReference type="Gene3D" id="1.10.287.130">
    <property type="match status" value="1"/>
</dbReference>
<dbReference type="RefSeq" id="WP_345500682.1">
    <property type="nucleotide sequence ID" value="NZ_BAABLO010000001.1"/>
</dbReference>
<dbReference type="PRINTS" id="PR00344">
    <property type="entry name" value="BCTRLSENSOR"/>
</dbReference>
<dbReference type="SUPFAM" id="SSF47384">
    <property type="entry name" value="Homodimeric domain of signal transducing histidine kinase"/>
    <property type="match status" value="1"/>
</dbReference>
<dbReference type="Proteomes" id="UP001500556">
    <property type="component" value="Unassembled WGS sequence"/>
</dbReference>
<accession>A0ABP8XQ11</accession>
<dbReference type="InterPro" id="IPR004358">
    <property type="entry name" value="Sig_transdc_His_kin-like_C"/>
</dbReference>
<dbReference type="PANTHER" id="PTHR43711">
    <property type="entry name" value="TWO-COMPONENT HISTIDINE KINASE"/>
    <property type="match status" value="1"/>
</dbReference>
<evidence type="ECO:0000313" key="10">
    <source>
        <dbReference type="Proteomes" id="UP001500556"/>
    </source>
</evidence>
<keyword evidence="4" id="KW-0597">Phosphoprotein</keyword>
<dbReference type="PANTHER" id="PTHR43711:SF1">
    <property type="entry name" value="HISTIDINE KINASE 1"/>
    <property type="match status" value="1"/>
</dbReference>
<evidence type="ECO:0000256" key="3">
    <source>
        <dbReference type="ARBA" id="ARBA00012438"/>
    </source>
</evidence>
<feature type="domain" description="Histidine kinase" evidence="8">
    <location>
        <begin position="389"/>
        <end position="603"/>
    </location>
</feature>
<dbReference type="InterPro" id="IPR005467">
    <property type="entry name" value="His_kinase_dom"/>
</dbReference>
<evidence type="ECO:0000256" key="6">
    <source>
        <dbReference type="ARBA" id="ARBA00022777"/>
    </source>
</evidence>
<evidence type="ECO:0000259" key="8">
    <source>
        <dbReference type="PROSITE" id="PS50109"/>
    </source>
</evidence>
<dbReference type="InterPro" id="IPR003661">
    <property type="entry name" value="HisK_dim/P_dom"/>
</dbReference>
<comment type="subcellular location">
    <subcellularLocation>
        <location evidence="2">Cell membrane</location>
    </subcellularLocation>
</comment>
<dbReference type="SMART" id="SM00387">
    <property type="entry name" value="HATPase_c"/>
    <property type="match status" value="1"/>
</dbReference>
<dbReference type="InterPro" id="IPR036097">
    <property type="entry name" value="HisK_dim/P_sf"/>
</dbReference>
<dbReference type="Pfam" id="PF02518">
    <property type="entry name" value="HATPase_c"/>
    <property type="match status" value="1"/>
</dbReference>
<comment type="catalytic activity">
    <reaction evidence="1">
        <text>ATP + protein L-histidine = ADP + protein N-phospho-L-histidine.</text>
        <dbReference type="EC" id="2.7.13.3"/>
    </reaction>
</comment>
<dbReference type="Pfam" id="PF00512">
    <property type="entry name" value="HisKA"/>
    <property type="match status" value="1"/>
</dbReference>
<dbReference type="SUPFAM" id="SSF55874">
    <property type="entry name" value="ATPase domain of HSP90 chaperone/DNA topoisomerase II/histidine kinase"/>
    <property type="match status" value="1"/>
</dbReference>
<dbReference type="SMART" id="SM00065">
    <property type="entry name" value="GAF"/>
    <property type="match status" value="2"/>
</dbReference>
<dbReference type="InterPro" id="IPR029016">
    <property type="entry name" value="GAF-like_dom_sf"/>
</dbReference>
<evidence type="ECO:0000256" key="2">
    <source>
        <dbReference type="ARBA" id="ARBA00004236"/>
    </source>
</evidence>
<dbReference type="Gene3D" id="3.30.565.10">
    <property type="entry name" value="Histidine kinase-like ATPase, C-terminal domain"/>
    <property type="match status" value="1"/>
</dbReference>
<proteinExistence type="predicted"/>
<dbReference type="InterPro" id="IPR050736">
    <property type="entry name" value="Sensor_HK_Regulatory"/>
</dbReference>
<dbReference type="InterPro" id="IPR003594">
    <property type="entry name" value="HATPase_dom"/>
</dbReference>
<dbReference type="EC" id="2.7.13.3" evidence="3"/>
<dbReference type="PROSITE" id="PS50109">
    <property type="entry name" value="HIS_KIN"/>
    <property type="match status" value="1"/>
</dbReference>
<keyword evidence="7" id="KW-0902">Two-component regulatory system</keyword>
<sequence>MDSTVSTSEVQALRQLSRLMNQASGQESLQDLLDLVVEGAADIVGFQVAAISLVRSSGDLEIVAVGGHPDATTQLMGRRTPRESVEAEFAVAEHWGSLRFIPAALLPTTAPAGWVAPEWGEQVIGDPEAWDPEDTLLAPFYDPAGEMIGMISVDLPLSAKRPTQVQQGVLEVFANQAGIAINSFRQRQTLAEQVRLAGTVQNLARISQGILEPSRVVEAIVDPIRTGMECLGLWVRAFANEDAATTESLAAYSLHGLERTPRAMVDIARRMGEYCWSEQVAAVIREGVARPGGVLEESELQAVTDFLEPTGAGSLLLAPIGAGTECLGHMVLTRAVDAPAWSEAERVAALEIGRDVGRSIVNARLFELERRMTAELRRADRAKTVLFSTVSHELKNPLASIMGHLELLKEDPSGDPSWSLKVMERNTHRLQGLVDDLLTLAKVSDPDRPLVRERVDMVALVRNAVDMFLPRAAQENVTIAVQAPPQAPSAWGSPEELARLVDNLISNAVKYTTDGGAVTVRLRTVGDRVELVCSDQGIGISKADQRSLFTEFFRSTNPDALEVPGTGLGLSIVQRIVARHHGTVAVDSELGKGTSFTVLLPTG</sequence>
<dbReference type="InterPro" id="IPR003018">
    <property type="entry name" value="GAF"/>
</dbReference>
<keyword evidence="10" id="KW-1185">Reference proteome</keyword>
<dbReference type="SUPFAM" id="SSF55781">
    <property type="entry name" value="GAF domain-like"/>
    <property type="match status" value="2"/>
</dbReference>
<keyword evidence="5" id="KW-0808">Transferase</keyword>
<name>A0ABP8XQ11_9MICO</name>
<keyword evidence="6" id="KW-0418">Kinase</keyword>
<gene>
    <name evidence="9" type="ORF">GCM10025782_03130</name>
</gene>
<evidence type="ECO:0000256" key="5">
    <source>
        <dbReference type="ARBA" id="ARBA00022679"/>
    </source>
</evidence>
<evidence type="ECO:0000256" key="4">
    <source>
        <dbReference type="ARBA" id="ARBA00022553"/>
    </source>
</evidence>
<dbReference type="InterPro" id="IPR036890">
    <property type="entry name" value="HATPase_C_sf"/>
</dbReference>
<organism evidence="9 10">
    <name type="scientific">Pedococcus ginsenosidimutans</name>
    <dbReference type="NCBI Taxonomy" id="490570"/>
    <lineage>
        <taxon>Bacteria</taxon>
        <taxon>Bacillati</taxon>
        <taxon>Actinomycetota</taxon>
        <taxon>Actinomycetes</taxon>
        <taxon>Micrococcales</taxon>
        <taxon>Intrasporangiaceae</taxon>
        <taxon>Pedococcus</taxon>
    </lineage>
</organism>
<reference evidence="10" key="1">
    <citation type="journal article" date="2019" name="Int. J. Syst. Evol. Microbiol.">
        <title>The Global Catalogue of Microorganisms (GCM) 10K type strain sequencing project: providing services to taxonomists for standard genome sequencing and annotation.</title>
        <authorList>
            <consortium name="The Broad Institute Genomics Platform"/>
            <consortium name="The Broad Institute Genome Sequencing Center for Infectious Disease"/>
            <person name="Wu L."/>
            <person name="Ma J."/>
        </authorList>
    </citation>
    <scope>NUCLEOTIDE SEQUENCE [LARGE SCALE GENOMIC DNA]</scope>
    <source>
        <strain evidence="10">JCM 18961</strain>
    </source>
</reference>
<dbReference type="Gene3D" id="3.30.450.40">
    <property type="match status" value="2"/>
</dbReference>
<evidence type="ECO:0000256" key="7">
    <source>
        <dbReference type="ARBA" id="ARBA00023012"/>
    </source>
</evidence>
<dbReference type="SMART" id="SM00388">
    <property type="entry name" value="HisKA"/>
    <property type="match status" value="1"/>
</dbReference>
<comment type="caution">
    <text evidence="9">The sequence shown here is derived from an EMBL/GenBank/DDBJ whole genome shotgun (WGS) entry which is preliminary data.</text>
</comment>
<evidence type="ECO:0000313" key="9">
    <source>
        <dbReference type="EMBL" id="GAA4710476.1"/>
    </source>
</evidence>
<dbReference type="CDD" id="cd00082">
    <property type="entry name" value="HisKA"/>
    <property type="match status" value="1"/>
</dbReference>